<organism evidence="2 3">
    <name type="scientific">Purpureocillium lilacinum</name>
    <name type="common">Paecilomyces lilacinus</name>
    <dbReference type="NCBI Taxonomy" id="33203"/>
    <lineage>
        <taxon>Eukaryota</taxon>
        <taxon>Fungi</taxon>
        <taxon>Dikarya</taxon>
        <taxon>Ascomycota</taxon>
        <taxon>Pezizomycotina</taxon>
        <taxon>Sordariomycetes</taxon>
        <taxon>Hypocreomycetidae</taxon>
        <taxon>Hypocreales</taxon>
        <taxon>Ophiocordycipitaceae</taxon>
        <taxon>Purpureocillium</taxon>
    </lineage>
</organism>
<dbReference type="Proteomes" id="UP000245956">
    <property type="component" value="Unassembled WGS sequence"/>
</dbReference>
<feature type="compositionally biased region" description="Polar residues" evidence="1">
    <location>
        <begin position="235"/>
        <end position="248"/>
    </location>
</feature>
<evidence type="ECO:0000313" key="3">
    <source>
        <dbReference type="Proteomes" id="UP000245956"/>
    </source>
</evidence>
<sequence>MLHTTRPASFTPLDLEADFVSHHLSCKPTCFTPLTLRTSHHTSCKLGALIFTPGTLEHNASCLQEPEPTPALSAVLLLSLRHHHQDSNPSRNETTITPRGVLLWKCPLTSLQVGDLASVITSRCSPRLPNSSSPAHGTDSVASRPAGSSSDQLPLAAYLRYAALLPSSLCPLIAAALDLDSAYRRVTDSPIATHKDGTSTNNGTETLSQNGGVQDDGKLTRFIPCTPPSDHRDQPPQTSPSQRTSTPDHATPERSAPPAEGP</sequence>
<dbReference type="EMBL" id="LCWV01000084">
    <property type="protein sequence ID" value="PWI64168.1"/>
    <property type="molecule type" value="Genomic_DNA"/>
</dbReference>
<comment type="caution">
    <text evidence="2">The sequence shown here is derived from an EMBL/GenBank/DDBJ whole genome shotgun (WGS) entry which is preliminary data.</text>
</comment>
<gene>
    <name evidence="2" type="ORF">PCL_12069</name>
</gene>
<proteinExistence type="predicted"/>
<accession>A0A2U3DPJ3</accession>
<name>A0A2U3DPJ3_PURLI</name>
<reference evidence="2 3" key="1">
    <citation type="journal article" date="2016" name="Front. Microbiol.">
        <title>Genome and transcriptome sequences reveal the specific parasitism of the nematophagous Purpureocillium lilacinum 36-1.</title>
        <authorList>
            <person name="Xie J."/>
            <person name="Li S."/>
            <person name="Mo C."/>
            <person name="Xiao X."/>
            <person name="Peng D."/>
            <person name="Wang G."/>
            <person name="Xiao Y."/>
        </authorList>
    </citation>
    <scope>NUCLEOTIDE SEQUENCE [LARGE SCALE GENOMIC DNA]</scope>
    <source>
        <strain evidence="2 3">36-1</strain>
    </source>
</reference>
<protein>
    <submittedName>
        <fullName evidence="2">Uncharacterized protein</fullName>
    </submittedName>
</protein>
<evidence type="ECO:0000313" key="2">
    <source>
        <dbReference type="EMBL" id="PWI64168.1"/>
    </source>
</evidence>
<evidence type="ECO:0000256" key="1">
    <source>
        <dbReference type="SAM" id="MobiDB-lite"/>
    </source>
</evidence>
<dbReference type="AlphaFoldDB" id="A0A2U3DPJ3"/>
<feature type="region of interest" description="Disordered" evidence="1">
    <location>
        <begin position="191"/>
        <end position="262"/>
    </location>
</feature>
<feature type="compositionally biased region" description="Polar residues" evidence="1">
    <location>
        <begin position="198"/>
        <end position="212"/>
    </location>
</feature>
<feature type="region of interest" description="Disordered" evidence="1">
    <location>
        <begin position="127"/>
        <end position="150"/>
    </location>
</feature>